<keyword evidence="1" id="KW-1185">Reference proteome</keyword>
<dbReference type="SUPFAM" id="SSF63829">
    <property type="entry name" value="Calcium-dependent phosphotriesterase"/>
    <property type="match status" value="1"/>
</dbReference>
<protein>
    <submittedName>
        <fullName evidence="2">Uncharacterized protein LOC111126523</fullName>
    </submittedName>
</protein>
<dbReference type="GeneID" id="111126523"/>
<reference evidence="2" key="1">
    <citation type="submission" date="2025-08" db="UniProtKB">
        <authorList>
            <consortium name="RefSeq"/>
        </authorList>
    </citation>
    <scope>IDENTIFICATION</scope>
    <source>
        <tissue evidence="2">Whole sample</tissue>
    </source>
</reference>
<sequence length="293" mass="33013">MIVCFNGNSFIMKLHMQLAVLITGWASICFAAPSFHDETLVAHMDNLRVSEASGLAASRKHRGVLYTHNDADKPEPFVYAINATNAAIISTLRLFPAENQDWEDIAVGPCGDRSCIYVGDSSSHKLYRVEEPDYIHSDQILTDVLAVHTDWSHQFDTLMIDRHGNAYVVRSHTDHDRLIGRLSRDAWNNSHTVHIETFQLPHLHHLHSSDPKSGDISADGTQLLLLTEEQVYYWKVHNDDVIGTLRHNSPGTVLPTKTHGVVEGICWDQAGVNYYEIAESYHTGPPLLIFNRR</sequence>
<organism evidence="1 2">
    <name type="scientific">Crassostrea virginica</name>
    <name type="common">Eastern oyster</name>
    <dbReference type="NCBI Taxonomy" id="6565"/>
    <lineage>
        <taxon>Eukaryota</taxon>
        <taxon>Metazoa</taxon>
        <taxon>Spiralia</taxon>
        <taxon>Lophotrochozoa</taxon>
        <taxon>Mollusca</taxon>
        <taxon>Bivalvia</taxon>
        <taxon>Autobranchia</taxon>
        <taxon>Pteriomorphia</taxon>
        <taxon>Ostreida</taxon>
        <taxon>Ostreoidea</taxon>
        <taxon>Ostreidae</taxon>
        <taxon>Crassostrea</taxon>
    </lineage>
</organism>
<evidence type="ECO:0000313" key="2">
    <source>
        <dbReference type="RefSeq" id="XP_022326932.1"/>
    </source>
</evidence>
<evidence type="ECO:0000313" key="1">
    <source>
        <dbReference type="Proteomes" id="UP000694844"/>
    </source>
</evidence>
<dbReference type="RefSeq" id="XP_022326932.1">
    <property type="nucleotide sequence ID" value="XM_022471224.1"/>
</dbReference>
<dbReference type="OrthoDB" id="6139915at2759"/>
<dbReference type="KEGG" id="cvn:111126523"/>
<proteinExistence type="predicted"/>
<gene>
    <name evidence="2" type="primary">LOC111126523</name>
</gene>
<dbReference type="AlphaFoldDB" id="A0A8B8DFM0"/>
<dbReference type="Proteomes" id="UP000694844">
    <property type="component" value="Chromosome 3"/>
</dbReference>
<name>A0A8B8DFM0_CRAVI</name>
<accession>A0A8B8DFM0</accession>